<reference evidence="16" key="1">
    <citation type="submission" date="2019-11" db="EMBL/GenBank/DDBJ databases">
        <title>Acidithiobacillus ferrianus sp. nov.: a facultatively anaerobic and extremely acidophilic chemolithoautotroph.</title>
        <authorList>
            <person name="Norris P.R."/>
            <person name="Falagan C."/>
            <person name="Moya-Beltran A."/>
            <person name="Castro M."/>
            <person name="Quatrini R."/>
            <person name="Johnson D.B."/>
        </authorList>
    </citation>
    <scope>NUCLEOTIDE SEQUENCE [LARGE SCALE GENOMIC DNA]</scope>
    <source>
        <strain evidence="16">MG</strain>
    </source>
</reference>
<feature type="domain" description="Pyruvate kinase C-terminal" evidence="15">
    <location>
        <begin position="360"/>
        <end position="466"/>
    </location>
</feature>
<dbReference type="InterPro" id="IPR011037">
    <property type="entry name" value="Pyrv_Knase-like_insert_dom_sf"/>
</dbReference>
<dbReference type="Gene3D" id="3.40.1380.20">
    <property type="entry name" value="Pyruvate kinase, C-terminal domain"/>
    <property type="match status" value="1"/>
</dbReference>
<dbReference type="AlphaFoldDB" id="A0A845UEA2"/>
<evidence type="ECO:0000256" key="8">
    <source>
        <dbReference type="ARBA" id="ARBA00022840"/>
    </source>
</evidence>
<dbReference type="InterPro" id="IPR015793">
    <property type="entry name" value="Pyrv_Knase_brl"/>
</dbReference>
<keyword evidence="4 13" id="KW-0808">Transferase</keyword>
<evidence type="ECO:0000259" key="14">
    <source>
        <dbReference type="Pfam" id="PF00224"/>
    </source>
</evidence>
<evidence type="ECO:0000313" key="16">
    <source>
        <dbReference type="EMBL" id="NDU42930.1"/>
    </source>
</evidence>
<keyword evidence="7 13" id="KW-0418">Kinase</keyword>
<evidence type="ECO:0000256" key="11">
    <source>
        <dbReference type="ARBA" id="ARBA00023317"/>
    </source>
</evidence>
<dbReference type="InterPro" id="IPR001697">
    <property type="entry name" value="Pyr_Knase"/>
</dbReference>
<keyword evidence="8" id="KW-0067">ATP-binding</keyword>
<evidence type="ECO:0000256" key="2">
    <source>
        <dbReference type="ARBA" id="ARBA00008663"/>
    </source>
</evidence>
<dbReference type="RefSeq" id="WP_163098159.1">
    <property type="nucleotide sequence ID" value="NZ_CP127523.1"/>
</dbReference>
<keyword evidence="11 16" id="KW-0670">Pyruvate</keyword>
<gene>
    <name evidence="16" type="primary">pyk</name>
    <name evidence="16" type="ORF">GL267_09870</name>
</gene>
<sequence>MMRLPAQRSKIVCTIGPASDAPKTLERMIRAGMNVARLNLAHGTPDEHRARIGRIRAAAEKTGQRVAILADLPGPKLRIGALPAPVTLKRGGRVWLAPEMPGTADQIPLDLPRLSRTLVKGDRIFLNDGFIELRVERHDPAGIHCRVVVGGLLLSHKGVNLPGVPLEDGALTPADREWLAFALEAGVDGLGISFVETPEDLHSARREARALGYDPFLVAKIERARAWRRIDALIAAADGIMVARGDLGVEVPIGQIALIQKRLIRKARAAGKPVITATQMLESMVHNHRPTRAEVTDVANAILDGTDCVMLSEESAVGDYPVEAVKMLAEIARITEKARPELGPLPEDLLHDTASIESVIAWDVRTAAEHLHPLFIVTPTETGTTAARIARFRLNPWILALSPHTRTCQHLCFHYGVHAVEMPSPGQDWEQAVRRWLGIHGIEKGVILLTQGPSRGHPGDSNRLEILRLEPSATRFSPSQEKSHALLSDQCSSL</sequence>
<dbReference type="Gene3D" id="3.20.20.60">
    <property type="entry name" value="Phosphoenolpyruvate-binding domains"/>
    <property type="match status" value="1"/>
</dbReference>
<dbReference type="UniPathway" id="UPA00109">
    <property type="reaction ID" value="UER00188"/>
</dbReference>
<dbReference type="GO" id="GO:0016301">
    <property type="term" value="F:kinase activity"/>
    <property type="evidence" value="ECO:0007669"/>
    <property type="project" value="UniProtKB-KW"/>
</dbReference>
<evidence type="ECO:0000256" key="10">
    <source>
        <dbReference type="ARBA" id="ARBA00023152"/>
    </source>
</evidence>
<evidence type="ECO:0000256" key="7">
    <source>
        <dbReference type="ARBA" id="ARBA00022777"/>
    </source>
</evidence>
<dbReference type="InterPro" id="IPR015813">
    <property type="entry name" value="Pyrv/PenolPyrv_kinase-like_dom"/>
</dbReference>
<dbReference type="PANTHER" id="PTHR11817">
    <property type="entry name" value="PYRUVATE KINASE"/>
    <property type="match status" value="1"/>
</dbReference>
<evidence type="ECO:0000256" key="12">
    <source>
        <dbReference type="NCBIfam" id="TIGR01064"/>
    </source>
</evidence>
<evidence type="ECO:0000256" key="13">
    <source>
        <dbReference type="RuleBase" id="RU000504"/>
    </source>
</evidence>
<keyword evidence="9 13" id="KW-0460">Magnesium</keyword>
<dbReference type="SUPFAM" id="SSF52935">
    <property type="entry name" value="PK C-terminal domain-like"/>
    <property type="match status" value="1"/>
</dbReference>
<dbReference type="FunFam" id="2.40.33.10:FF:000001">
    <property type="entry name" value="Pyruvate kinase"/>
    <property type="match status" value="1"/>
</dbReference>
<dbReference type="PRINTS" id="PR01050">
    <property type="entry name" value="PYRUVTKNASE"/>
</dbReference>
<evidence type="ECO:0000256" key="3">
    <source>
        <dbReference type="ARBA" id="ARBA00012142"/>
    </source>
</evidence>
<dbReference type="InterPro" id="IPR015795">
    <property type="entry name" value="Pyrv_Knase_C"/>
</dbReference>
<dbReference type="SUPFAM" id="SSF50800">
    <property type="entry name" value="PK beta-barrel domain-like"/>
    <property type="match status" value="1"/>
</dbReference>
<comment type="similarity">
    <text evidence="2 13">Belongs to the pyruvate kinase family.</text>
</comment>
<evidence type="ECO:0000256" key="6">
    <source>
        <dbReference type="ARBA" id="ARBA00022741"/>
    </source>
</evidence>
<keyword evidence="6" id="KW-0547">Nucleotide-binding</keyword>
<dbReference type="GO" id="GO:0004743">
    <property type="term" value="F:pyruvate kinase activity"/>
    <property type="evidence" value="ECO:0007669"/>
    <property type="project" value="UniProtKB-UniRule"/>
</dbReference>
<dbReference type="GO" id="GO:0005524">
    <property type="term" value="F:ATP binding"/>
    <property type="evidence" value="ECO:0007669"/>
    <property type="project" value="UniProtKB-KW"/>
</dbReference>
<dbReference type="GO" id="GO:0000287">
    <property type="term" value="F:magnesium ion binding"/>
    <property type="evidence" value="ECO:0007669"/>
    <property type="project" value="UniProtKB-UniRule"/>
</dbReference>
<dbReference type="InterPro" id="IPR036918">
    <property type="entry name" value="Pyrv_Knase_C_sf"/>
</dbReference>
<evidence type="ECO:0000256" key="1">
    <source>
        <dbReference type="ARBA" id="ARBA00004997"/>
    </source>
</evidence>
<keyword evidence="10 13" id="KW-0324">Glycolysis</keyword>
<comment type="catalytic activity">
    <reaction evidence="13">
        <text>pyruvate + ATP = phosphoenolpyruvate + ADP + H(+)</text>
        <dbReference type="Rhea" id="RHEA:18157"/>
        <dbReference type="ChEBI" id="CHEBI:15361"/>
        <dbReference type="ChEBI" id="CHEBI:15378"/>
        <dbReference type="ChEBI" id="CHEBI:30616"/>
        <dbReference type="ChEBI" id="CHEBI:58702"/>
        <dbReference type="ChEBI" id="CHEBI:456216"/>
        <dbReference type="EC" id="2.7.1.40"/>
    </reaction>
</comment>
<comment type="caution">
    <text evidence="16">The sequence shown here is derived from an EMBL/GenBank/DDBJ whole genome shotgun (WGS) entry which is preliminary data.</text>
</comment>
<keyword evidence="5" id="KW-0479">Metal-binding</keyword>
<accession>A0A845UEA2</accession>
<dbReference type="InterPro" id="IPR015806">
    <property type="entry name" value="Pyrv_Knase_insert_dom_sf"/>
</dbReference>
<feature type="domain" description="Pyruvate kinase barrel" evidence="14">
    <location>
        <begin position="7"/>
        <end position="325"/>
    </location>
</feature>
<organism evidence="16">
    <name type="scientific">Acidithiobacillus ferrianus</name>
    <dbReference type="NCBI Taxonomy" id="2678518"/>
    <lineage>
        <taxon>Bacteria</taxon>
        <taxon>Pseudomonadati</taxon>
        <taxon>Pseudomonadota</taxon>
        <taxon>Acidithiobacillia</taxon>
        <taxon>Acidithiobacillales</taxon>
        <taxon>Acidithiobacillaceae</taxon>
        <taxon>Acidithiobacillus</taxon>
    </lineage>
</organism>
<dbReference type="EC" id="2.7.1.40" evidence="3 12"/>
<dbReference type="Gene3D" id="2.40.33.10">
    <property type="entry name" value="PK beta-barrel domain-like"/>
    <property type="match status" value="1"/>
</dbReference>
<dbReference type="InterPro" id="IPR040442">
    <property type="entry name" value="Pyrv_kinase-like_dom_sf"/>
</dbReference>
<evidence type="ECO:0000256" key="9">
    <source>
        <dbReference type="ARBA" id="ARBA00022842"/>
    </source>
</evidence>
<dbReference type="NCBIfam" id="TIGR01064">
    <property type="entry name" value="pyruv_kin"/>
    <property type="match status" value="1"/>
</dbReference>
<evidence type="ECO:0000256" key="4">
    <source>
        <dbReference type="ARBA" id="ARBA00022679"/>
    </source>
</evidence>
<dbReference type="Pfam" id="PF02887">
    <property type="entry name" value="PK_C"/>
    <property type="match status" value="1"/>
</dbReference>
<name>A0A845UEA2_9PROT</name>
<dbReference type="NCBIfam" id="NF004491">
    <property type="entry name" value="PRK05826.1"/>
    <property type="match status" value="1"/>
</dbReference>
<dbReference type="Pfam" id="PF00224">
    <property type="entry name" value="PK"/>
    <property type="match status" value="1"/>
</dbReference>
<protein>
    <recommendedName>
        <fullName evidence="3 12">Pyruvate kinase</fullName>
        <ecNumber evidence="3 12">2.7.1.40</ecNumber>
    </recommendedName>
</protein>
<comment type="pathway">
    <text evidence="1 13">Carbohydrate degradation; glycolysis; pyruvate from D-glyceraldehyde 3-phosphate: step 5/5.</text>
</comment>
<proteinExistence type="inferred from homology"/>
<dbReference type="SUPFAM" id="SSF51621">
    <property type="entry name" value="Phosphoenolpyruvate/pyruvate domain"/>
    <property type="match status" value="1"/>
</dbReference>
<evidence type="ECO:0000256" key="5">
    <source>
        <dbReference type="ARBA" id="ARBA00022723"/>
    </source>
</evidence>
<dbReference type="GO" id="GO:0030955">
    <property type="term" value="F:potassium ion binding"/>
    <property type="evidence" value="ECO:0007669"/>
    <property type="project" value="UniProtKB-UniRule"/>
</dbReference>
<evidence type="ECO:0000259" key="15">
    <source>
        <dbReference type="Pfam" id="PF02887"/>
    </source>
</evidence>
<dbReference type="EMBL" id="WNJL01000035">
    <property type="protein sequence ID" value="NDU42930.1"/>
    <property type="molecule type" value="Genomic_DNA"/>
</dbReference>